<reference evidence="4" key="1">
    <citation type="submission" date="2016-06" db="UniProtKB">
        <authorList>
            <consortium name="WormBaseParasite"/>
        </authorList>
    </citation>
    <scope>IDENTIFICATION</scope>
</reference>
<reference evidence="2 3" key="2">
    <citation type="submission" date="2018-11" db="EMBL/GenBank/DDBJ databases">
        <authorList>
            <consortium name="Pathogen Informatics"/>
        </authorList>
    </citation>
    <scope>NUCLEOTIDE SEQUENCE [LARGE SCALE GENOMIC DNA]</scope>
</reference>
<dbReference type="AlphaFoldDB" id="A0A183ECD5"/>
<keyword evidence="3" id="KW-1185">Reference proteome</keyword>
<gene>
    <name evidence="2" type="ORF">GPUH_LOCUS18626</name>
</gene>
<sequence>MAFSTKAKTVVASQLMKSKQVDSASSASSSSGHRETRLIRYINRLYRRWAYFIADHTVAAIIIPILVSIICTVKIVITPYKNDMTGYIPYGARSREEYAIQEEFANHNGKGILLMAVVVAKNNGSVLTSEVLQEANEVS</sequence>
<evidence type="ECO:0000313" key="4">
    <source>
        <dbReference type="WBParaSite" id="GPUH_0001865101-mRNA-1"/>
    </source>
</evidence>
<keyword evidence="1" id="KW-0812">Transmembrane</keyword>
<evidence type="ECO:0000313" key="2">
    <source>
        <dbReference type="EMBL" id="VDN32148.1"/>
    </source>
</evidence>
<dbReference type="EMBL" id="UYRT01087087">
    <property type="protein sequence ID" value="VDN32148.1"/>
    <property type="molecule type" value="Genomic_DNA"/>
</dbReference>
<dbReference type="OrthoDB" id="6510177at2759"/>
<evidence type="ECO:0000313" key="3">
    <source>
        <dbReference type="Proteomes" id="UP000271098"/>
    </source>
</evidence>
<name>A0A183ECD5_9BILA</name>
<accession>A0A183ECD5</accession>
<evidence type="ECO:0000256" key="1">
    <source>
        <dbReference type="SAM" id="Phobius"/>
    </source>
</evidence>
<keyword evidence="1" id="KW-0472">Membrane</keyword>
<proteinExistence type="predicted"/>
<feature type="transmembrane region" description="Helical" evidence="1">
    <location>
        <begin position="49"/>
        <end position="77"/>
    </location>
</feature>
<dbReference type="Proteomes" id="UP000271098">
    <property type="component" value="Unassembled WGS sequence"/>
</dbReference>
<organism evidence="4">
    <name type="scientific">Gongylonema pulchrum</name>
    <dbReference type="NCBI Taxonomy" id="637853"/>
    <lineage>
        <taxon>Eukaryota</taxon>
        <taxon>Metazoa</taxon>
        <taxon>Ecdysozoa</taxon>
        <taxon>Nematoda</taxon>
        <taxon>Chromadorea</taxon>
        <taxon>Rhabditida</taxon>
        <taxon>Spirurina</taxon>
        <taxon>Spiruromorpha</taxon>
        <taxon>Spiruroidea</taxon>
        <taxon>Gongylonematidae</taxon>
        <taxon>Gongylonema</taxon>
    </lineage>
</organism>
<protein>
    <submittedName>
        <fullName evidence="2 4">Uncharacterized protein</fullName>
    </submittedName>
</protein>
<dbReference type="WBParaSite" id="GPUH_0001865101-mRNA-1">
    <property type="protein sequence ID" value="GPUH_0001865101-mRNA-1"/>
    <property type="gene ID" value="GPUH_0001865101"/>
</dbReference>
<keyword evidence="1" id="KW-1133">Transmembrane helix</keyword>